<dbReference type="EMBL" id="FMSP01000006">
    <property type="protein sequence ID" value="SCV70793.1"/>
    <property type="molecule type" value="Genomic_DNA"/>
</dbReference>
<dbReference type="OrthoDB" id="10399718at2759"/>
<gene>
    <name evidence="1" type="ORF">BQ2448_3555</name>
</gene>
<proteinExistence type="predicted"/>
<dbReference type="AlphaFoldDB" id="A0A238FFL2"/>
<evidence type="ECO:0000313" key="2">
    <source>
        <dbReference type="Proteomes" id="UP000198372"/>
    </source>
</evidence>
<name>A0A238FFL2_9BASI</name>
<evidence type="ECO:0000313" key="1">
    <source>
        <dbReference type="EMBL" id="SCV70793.1"/>
    </source>
</evidence>
<reference evidence="2" key="1">
    <citation type="submission" date="2016-09" db="EMBL/GenBank/DDBJ databases">
        <authorList>
            <person name="Jeantristanb JTB J.-T."/>
            <person name="Ricardo R."/>
        </authorList>
    </citation>
    <scope>NUCLEOTIDE SEQUENCE [LARGE SCALE GENOMIC DNA]</scope>
</reference>
<dbReference type="Proteomes" id="UP000198372">
    <property type="component" value="Unassembled WGS sequence"/>
</dbReference>
<protein>
    <submittedName>
        <fullName evidence="1">BQ2448_3555 protein</fullName>
    </submittedName>
</protein>
<sequence>MHSHVAPGLDVLAQEELLVEDLKMAPSSVERPLDAINRVRRCSGFPIARAGVDRML</sequence>
<keyword evidence="2" id="KW-1185">Reference proteome</keyword>
<organism evidence="1 2">
    <name type="scientific">Microbotryum intermedium</name>
    <dbReference type="NCBI Taxonomy" id="269621"/>
    <lineage>
        <taxon>Eukaryota</taxon>
        <taxon>Fungi</taxon>
        <taxon>Dikarya</taxon>
        <taxon>Basidiomycota</taxon>
        <taxon>Pucciniomycotina</taxon>
        <taxon>Microbotryomycetes</taxon>
        <taxon>Microbotryales</taxon>
        <taxon>Microbotryaceae</taxon>
        <taxon>Microbotryum</taxon>
    </lineage>
</organism>
<accession>A0A238FFL2</accession>